<gene>
    <name evidence="2" type="ORF">Sradi_4885100</name>
</gene>
<dbReference type="EMBL" id="JACGWJ010000021">
    <property type="protein sequence ID" value="KAL0336732.1"/>
    <property type="molecule type" value="Genomic_DNA"/>
</dbReference>
<name>A0AAW2N1Q6_SESRA</name>
<sequence>MAKSIQIILAIAVWCNYEIWQMDVKMAFLNDFIKEEIYMDQPKRFTNDFDPYVYKNASGSSIGFLVLYVGDILLIGNDVKMLGDTKAWFFTQFSVKDLGDASYILEIKIFRDDLRGY</sequence>
<proteinExistence type="predicted"/>
<reference evidence="2" key="1">
    <citation type="submission" date="2020-06" db="EMBL/GenBank/DDBJ databases">
        <authorList>
            <person name="Li T."/>
            <person name="Hu X."/>
            <person name="Zhang T."/>
            <person name="Song X."/>
            <person name="Zhang H."/>
            <person name="Dai N."/>
            <person name="Sheng W."/>
            <person name="Hou X."/>
            <person name="Wei L."/>
        </authorList>
    </citation>
    <scope>NUCLEOTIDE SEQUENCE</scope>
    <source>
        <strain evidence="2">G02</strain>
        <tissue evidence="2">Leaf</tissue>
    </source>
</reference>
<evidence type="ECO:0000259" key="1">
    <source>
        <dbReference type="Pfam" id="PF07727"/>
    </source>
</evidence>
<dbReference type="AlphaFoldDB" id="A0AAW2N1Q6"/>
<dbReference type="Pfam" id="PF07727">
    <property type="entry name" value="RVT_2"/>
    <property type="match status" value="1"/>
</dbReference>
<dbReference type="InterPro" id="IPR013103">
    <property type="entry name" value="RVT_2"/>
</dbReference>
<comment type="caution">
    <text evidence="2">The sequence shown here is derived from an EMBL/GenBank/DDBJ whole genome shotgun (WGS) entry which is preliminary data.</text>
</comment>
<accession>A0AAW2N1Q6</accession>
<organism evidence="2">
    <name type="scientific">Sesamum radiatum</name>
    <name type="common">Black benniseed</name>
    <dbReference type="NCBI Taxonomy" id="300843"/>
    <lineage>
        <taxon>Eukaryota</taxon>
        <taxon>Viridiplantae</taxon>
        <taxon>Streptophyta</taxon>
        <taxon>Embryophyta</taxon>
        <taxon>Tracheophyta</taxon>
        <taxon>Spermatophyta</taxon>
        <taxon>Magnoliopsida</taxon>
        <taxon>eudicotyledons</taxon>
        <taxon>Gunneridae</taxon>
        <taxon>Pentapetalae</taxon>
        <taxon>asterids</taxon>
        <taxon>lamiids</taxon>
        <taxon>Lamiales</taxon>
        <taxon>Pedaliaceae</taxon>
        <taxon>Sesamum</taxon>
    </lineage>
</organism>
<reference evidence="2" key="2">
    <citation type="journal article" date="2024" name="Plant">
        <title>Genomic evolution and insights into agronomic trait innovations of Sesamum species.</title>
        <authorList>
            <person name="Miao H."/>
            <person name="Wang L."/>
            <person name="Qu L."/>
            <person name="Liu H."/>
            <person name="Sun Y."/>
            <person name="Le M."/>
            <person name="Wang Q."/>
            <person name="Wei S."/>
            <person name="Zheng Y."/>
            <person name="Lin W."/>
            <person name="Duan Y."/>
            <person name="Cao H."/>
            <person name="Xiong S."/>
            <person name="Wang X."/>
            <person name="Wei L."/>
            <person name="Li C."/>
            <person name="Ma Q."/>
            <person name="Ju M."/>
            <person name="Zhao R."/>
            <person name="Li G."/>
            <person name="Mu C."/>
            <person name="Tian Q."/>
            <person name="Mei H."/>
            <person name="Zhang T."/>
            <person name="Gao T."/>
            <person name="Zhang H."/>
        </authorList>
    </citation>
    <scope>NUCLEOTIDE SEQUENCE</scope>
    <source>
        <strain evidence="2">G02</strain>
    </source>
</reference>
<evidence type="ECO:0000313" key="2">
    <source>
        <dbReference type="EMBL" id="KAL0336732.1"/>
    </source>
</evidence>
<protein>
    <recommendedName>
        <fullName evidence="1">Reverse transcriptase Ty1/copia-type domain-containing protein</fullName>
    </recommendedName>
</protein>
<feature type="domain" description="Reverse transcriptase Ty1/copia-type" evidence="1">
    <location>
        <begin position="3"/>
        <end position="50"/>
    </location>
</feature>